<dbReference type="EMBL" id="JAOQAV010000160">
    <property type="protein sequence ID" value="KAJ4176723.1"/>
    <property type="molecule type" value="Genomic_DNA"/>
</dbReference>
<evidence type="ECO:0000313" key="3">
    <source>
        <dbReference type="Proteomes" id="UP001152087"/>
    </source>
</evidence>
<evidence type="ECO:0000256" key="1">
    <source>
        <dbReference type="SAM" id="MobiDB-lite"/>
    </source>
</evidence>
<gene>
    <name evidence="2" type="ORF">NW755_014257</name>
</gene>
<comment type="caution">
    <text evidence="2">The sequence shown here is derived from an EMBL/GenBank/DDBJ whole genome shotgun (WGS) entry which is preliminary data.</text>
</comment>
<feature type="compositionally biased region" description="Polar residues" evidence="1">
    <location>
        <begin position="1"/>
        <end position="10"/>
    </location>
</feature>
<feature type="region of interest" description="Disordered" evidence="1">
    <location>
        <begin position="1"/>
        <end position="37"/>
    </location>
</feature>
<protein>
    <submittedName>
        <fullName evidence="2">Uncharacterized protein</fullName>
    </submittedName>
</protein>
<evidence type="ECO:0000313" key="2">
    <source>
        <dbReference type="EMBL" id="KAJ4176723.1"/>
    </source>
</evidence>
<accession>A0A9W8UT48</accession>
<dbReference type="AlphaFoldDB" id="A0A9W8UT48"/>
<dbReference type="Proteomes" id="UP001152087">
    <property type="component" value="Unassembled WGS sequence"/>
</dbReference>
<name>A0A9W8UT48_9HYPO</name>
<feature type="region of interest" description="Disordered" evidence="1">
    <location>
        <begin position="86"/>
        <end position="139"/>
    </location>
</feature>
<reference evidence="2" key="1">
    <citation type="submission" date="2022-09" db="EMBL/GenBank/DDBJ databases">
        <title>Fusarium specimens isolated from Avocado Roots.</title>
        <authorList>
            <person name="Stajich J."/>
            <person name="Roper C."/>
            <person name="Heimlech-Rivalta G."/>
        </authorList>
    </citation>
    <scope>NUCLEOTIDE SEQUENCE</scope>
    <source>
        <strain evidence="2">A02</strain>
    </source>
</reference>
<sequence>MPTNATSSHTKPAHQCASASTVSPLPPFTAETNGPATNEIRGIASRLDRMENKALSSQRVVLSEEKTDKMLKLAFCAKLDRALDRRMSSQDAVMRPRAKNTAANEKLNKKAQRSGRLADGAVPEPQRDSTHTEHHNEGL</sequence>
<organism evidence="2 3">
    <name type="scientific">Fusarium falciforme</name>
    <dbReference type="NCBI Taxonomy" id="195108"/>
    <lineage>
        <taxon>Eukaryota</taxon>
        <taxon>Fungi</taxon>
        <taxon>Dikarya</taxon>
        <taxon>Ascomycota</taxon>
        <taxon>Pezizomycotina</taxon>
        <taxon>Sordariomycetes</taxon>
        <taxon>Hypocreomycetidae</taxon>
        <taxon>Hypocreales</taxon>
        <taxon>Nectriaceae</taxon>
        <taxon>Fusarium</taxon>
        <taxon>Fusarium solani species complex</taxon>
    </lineage>
</organism>
<feature type="compositionally biased region" description="Basic and acidic residues" evidence="1">
    <location>
        <begin position="125"/>
        <end position="139"/>
    </location>
</feature>
<proteinExistence type="predicted"/>
<keyword evidence="3" id="KW-1185">Reference proteome</keyword>